<dbReference type="SUPFAM" id="SSF53187">
    <property type="entry name" value="Zn-dependent exopeptidases"/>
    <property type="match status" value="1"/>
</dbReference>
<dbReference type="PANTHER" id="PTHR43808">
    <property type="entry name" value="ACETYLORNITHINE DEACETYLASE"/>
    <property type="match status" value="1"/>
</dbReference>
<dbReference type="PANTHER" id="PTHR43808:SF8">
    <property type="entry name" value="PEPTIDASE M20 DIMERISATION DOMAIN-CONTAINING PROTEIN"/>
    <property type="match status" value="1"/>
</dbReference>
<keyword evidence="3" id="KW-0479">Metal-binding</keyword>
<dbReference type="Proteomes" id="UP000325307">
    <property type="component" value="Unassembled WGS sequence"/>
</dbReference>
<dbReference type="NCBIfam" id="NF005913">
    <property type="entry name" value="PRK07906.1"/>
    <property type="match status" value="1"/>
</dbReference>
<dbReference type="GO" id="GO:0046872">
    <property type="term" value="F:metal ion binding"/>
    <property type="evidence" value="ECO:0007669"/>
    <property type="project" value="UniProtKB-KW"/>
</dbReference>
<dbReference type="Gene3D" id="1.10.150.900">
    <property type="match status" value="1"/>
</dbReference>
<organism evidence="8 9">
    <name type="scientific">Zafaria cholistanensis</name>
    <dbReference type="NCBI Taxonomy" id="1682741"/>
    <lineage>
        <taxon>Bacteria</taxon>
        <taxon>Bacillati</taxon>
        <taxon>Actinomycetota</taxon>
        <taxon>Actinomycetes</taxon>
        <taxon>Micrococcales</taxon>
        <taxon>Micrococcaceae</taxon>
        <taxon>Zafaria</taxon>
    </lineage>
</organism>
<sequence length="457" mass="48793">MTHPRPVPPQPRHAGPAPEPAVSQPAPSAADEVVEICRNLIRFDTSNFGGNQGPGERAAAEYVAGLLAGAGLEPELYEAAPGRTSVVARMEGRDPSLPALVVHGHLDVVPAAKEDWSVDPFAAEVREGMVWGRGAVDMKDMDAMILAVLRQMGRDGTRPRRDLVFAFFADEEAGGGYGARWMVERHPEAFAGATEAISEVGGFSATIGGRRTYLLQTAEKGIAWLDLKATGRAGHGSQINDENAVTLLAGAVSRIGTHRWPLEYTDTTRAFMEGVAELTGIEFTPDDPSRLLEELGTVARFVGATLQNTSNPTLLRAGYKHNVIPGAAEAAIDCRTLPGQDELVLDAVRRLAGPGIDITSAHSDISLEVPFAGNLVDSMVDSLKAEDPEAVVLPYMLSGGTDNKSLARLGITGYGFAPLRLPADLDFTGMFHGVDERVPVDSLKFGTRVLHRLLTSY</sequence>
<keyword evidence="9" id="KW-1185">Reference proteome</keyword>
<feature type="domain" description="Peptidase M20 dimerisation" evidence="7">
    <location>
        <begin position="217"/>
        <end position="342"/>
    </location>
</feature>
<evidence type="ECO:0000313" key="8">
    <source>
        <dbReference type="EMBL" id="GER22077.1"/>
    </source>
</evidence>
<reference evidence="8 9" key="1">
    <citation type="submission" date="2019-09" db="EMBL/GenBank/DDBJ databases">
        <title>Arthrobacter zafarii sp. nov., a moderately thermotolerant and halotolerant actinobacterium isolated from Cholistan desert soil of Pakistan.</title>
        <authorList>
            <person name="Amin A."/>
            <person name="Ahmed I."/>
            <person name="Khalid N."/>
            <person name="Schumann P."/>
            <person name="Busse H.J."/>
            <person name="Khan I.U."/>
            <person name="Li S."/>
            <person name="Li W.J."/>
        </authorList>
    </citation>
    <scope>NUCLEOTIDE SEQUENCE [LARGE SCALE GENOMIC DNA]</scope>
    <source>
        <strain evidence="8 9">NCCP-1664</strain>
    </source>
</reference>
<dbReference type="RefSeq" id="WP_149955620.1">
    <property type="nucleotide sequence ID" value="NZ_BKDJ01000002.1"/>
</dbReference>
<dbReference type="InterPro" id="IPR002933">
    <property type="entry name" value="Peptidase_M20"/>
</dbReference>
<evidence type="ECO:0000256" key="5">
    <source>
        <dbReference type="ARBA" id="ARBA00022833"/>
    </source>
</evidence>
<name>A0A5A7NPY8_9MICC</name>
<dbReference type="Pfam" id="PF07687">
    <property type="entry name" value="M20_dimer"/>
    <property type="match status" value="1"/>
</dbReference>
<comment type="similarity">
    <text evidence="2">Belongs to the peptidase M20A family.</text>
</comment>
<keyword evidence="4" id="KW-0378">Hydrolase</keyword>
<evidence type="ECO:0000256" key="1">
    <source>
        <dbReference type="ARBA" id="ARBA00001947"/>
    </source>
</evidence>
<dbReference type="InterPro" id="IPR050072">
    <property type="entry name" value="Peptidase_M20A"/>
</dbReference>
<feature type="region of interest" description="Disordered" evidence="6">
    <location>
        <begin position="1"/>
        <end position="29"/>
    </location>
</feature>
<evidence type="ECO:0000256" key="2">
    <source>
        <dbReference type="ARBA" id="ARBA00006247"/>
    </source>
</evidence>
<evidence type="ECO:0000256" key="3">
    <source>
        <dbReference type="ARBA" id="ARBA00022723"/>
    </source>
</evidence>
<dbReference type="InterPro" id="IPR036264">
    <property type="entry name" value="Bact_exopeptidase_dim_dom"/>
</dbReference>
<dbReference type="EMBL" id="BKDJ01000002">
    <property type="protein sequence ID" value="GER22077.1"/>
    <property type="molecule type" value="Genomic_DNA"/>
</dbReference>
<dbReference type="Pfam" id="PF01546">
    <property type="entry name" value="Peptidase_M20"/>
    <property type="match status" value="1"/>
</dbReference>
<comment type="caution">
    <text evidence="8">The sequence shown here is derived from an EMBL/GenBank/DDBJ whole genome shotgun (WGS) entry which is preliminary data.</text>
</comment>
<dbReference type="PIRSF" id="PIRSF036696">
    <property type="entry name" value="ACY-1"/>
    <property type="match status" value="1"/>
</dbReference>
<accession>A0A5A7NPY8</accession>
<dbReference type="SUPFAM" id="SSF55031">
    <property type="entry name" value="Bacterial exopeptidase dimerisation domain"/>
    <property type="match status" value="1"/>
</dbReference>
<evidence type="ECO:0000256" key="4">
    <source>
        <dbReference type="ARBA" id="ARBA00022801"/>
    </source>
</evidence>
<dbReference type="OrthoDB" id="7055905at2"/>
<feature type="compositionally biased region" description="Pro residues" evidence="6">
    <location>
        <begin position="1"/>
        <end position="11"/>
    </location>
</feature>
<dbReference type="GO" id="GO:0016787">
    <property type="term" value="F:hydrolase activity"/>
    <property type="evidence" value="ECO:0007669"/>
    <property type="project" value="UniProtKB-KW"/>
</dbReference>
<evidence type="ECO:0000256" key="6">
    <source>
        <dbReference type="SAM" id="MobiDB-lite"/>
    </source>
</evidence>
<gene>
    <name evidence="8" type="ORF">NCCP1664_05740</name>
</gene>
<proteinExistence type="inferred from homology"/>
<keyword evidence="5" id="KW-0862">Zinc</keyword>
<dbReference type="Gene3D" id="3.40.630.10">
    <property type="entry name" value="Zn peptidases"/>
    <property type="match status" value="1"/>
</dbReference>
<protein>
    <submittedName>
        <fullName evidence="8">Peptidase M20</fullName>
    </submittedName>
</protein>
<evidence type="ECO:0000259" key="7">
    <source>
        <dbReference type="Pfam" id="PF07687"/>
    </source>
</evidence>
<dbReference type="Gene3D" id="3.30.70.360">
    <property type="match status" value="1"/>
</dbReference>
<comment type="cofactor">
    <cofactor evidence="1">
        <name>Zn(2+)</name>
        <dbReference type="ChEBI" id="CHEBI:29105"/>
    </cofactor>
</comment>
<dbReference type="FunFam" id="1.10.150.900:FF:000002">
    <property type="entry name" value="M20/M25/M40 family peptidase"/>
    <property type="match status" value="1"/>
</dbReference>
<evidence type="ECO:0000313" key="9">
    <source>
        <dbReference type="Proteomes" id="UP000325307"/>
    </source>
</evidence>
<dbReference type="AlphaFoldDB" id="A0A5A7NPY8"/>
<dbReference type="InterPro" id="IPR011650">
    <property type="entry name" value="Peptidase_M20_dimer"/>
</dbReference>